<reference evidence="2 3" key="1">
    <citation type="submission" date="2018-06" db="EMBL/GenBank/DDBJ databases">
        <title>NTM in soil in Japan.</title>
        <authorList>
            <person name="Ohya K."/>
        </authorList>
    </citation>
    <scope>NUCLEOTIDE SEQUENCE [LARGE SCALE GENOMIC DNA]</scope>
    <source>
        <strain evidence="2 3">GF76</strain>
    </source>
</reference>
<evidence type="ECO:0008006" key="4">
    <source>
        <dbReference type="Google" id="ProtNLM"/>
    </source>
</evidence>
<dbReference type="EMBL" id="QMEU01000001">
    <property type="protein sequence ID" value="RAV00677.1"/>
    <property type="molecule type" value="Genomic_DNA"/>
</dbReference>
<dbReference type="AlphaFoldDB" id="A0A329L936"/>
<dbReference type="Proteomes" id="UP000250347">
    <property type="component" value="Unassembled WGS sequence"/>
</dbReference>
<proteinExistence type="predicted"/>
<feature type="chain" id="PRO_5016330728" description="DUF732 domain-containing protein" evidence="1">
    <location>
        <begin position="25"/>
        <end position="78"/>
    </location>
</feature>
<sequence length="78" mass="8488">MIVRRTLLLAAPVIALMAAPLAHADDQAFLNDTQNVMMVPDAKLAAGYHACVNLRGGMPIQQAQRDGFFYFNLVNGQT</sequence>
<accession>A0A329L936</accession>
<evidence type="ECO:0000313" key="3">
    <source>
        <dbReference type="Proteomes" id="UP000250347"/>
    </source>
</evidence>
<organism evidence="2 3">
    <name type="scientific">Mycobacterium colombiense</name>
    <dbReference type="NCBI Taxonomy" id="339268"/>
    <lineage>
        <taxon>Bacteria</taxon>
        <taxon>Bacillati</taxon>
        <taxon>Actinomycetota</taxon>
        <taxon>Actinomycetes</taxon>
        <taxon>Mycobacteriales</taxon>
        <taxon>Mycobacteriaceae</taxon>
        <taxon>Mycobacterium</taxon>
        <taxon>Mycobacterium avium complex (MAC)</taxon>
    </lineage>
</organism>
<keyword evidence="1" id="KW-0732">Signal</keyword>
<evidence type="ECO:0000313" key="2">
    <source>
        <dbReference type="EMBL" id="RAV00677.1"/>
    </source>
</evidence>
<name>A0A329L936_9MYCO</name>
<protein>
    <recommendedName>
        <fullName evidence="4">DUF732 domain-containing protein</fullName>
    </recommendedName>
</protein>
<feature type="signal peptide" evidence="1">
    <location>
        <begin position="1"/>
        <end position="24"/>
    </location>
</feature>
<gene>
    <name evidence="2" type="ORF">DQP58_00105</name>
</gene>
<comment type="caution">
    <text evidence="2">The sequence shown here is derived from an EMBL/GenBank/DDBJ whole genome shotgun (WGS) entry which is preliminary data.</text>
</comment>
<dbReference type="RefSeq" id="WP_112706507.1">
    <property type="nucleotide sequence ID" value="NZ_QMEU01000001.1"/>
</dbReference>
<evidence type="ECO:0000256" key="1">
    <source>
        <dbReference type="SAM" id="SignalP"/>
    </source>
</evidence>